<feature type="transmembrane region" description="Helical" evidence="1">
    <location>
        <begin position="50"/>
        <end position="72"/>
    </location>
</feature>
<evidence type="ECO:0008006" key="4">
    <source>
        <dbReference type="Google" id="ProtNLM"/>
    </source>
</evidence>
<evidence type="ECO:0000313" key="3">
    <source>
        <dbReference type="Proteomes" id="UP000507470"/>
    </source>
</evidence>
<accession>A0A6J8BXW8</accession>
<organism evidence="2 3">
    <name type="scientific">Mytilus coruscus</name>
    <name type="common">Sea mussel</name>
    <dbReference type="NCBI Taxonomy" id="42192"/>
    <lineage>
        <taxon>Eukaryota</taxon>
        <taxon>Metazoa</taxon>
        <taxon>Spiralia</taxon>
        <taxon>Lophotrochozoa</taxon>
        <taxon>Mollusca</taxon>
        <taxon>Bivalvia</taxon>
        <taxon>Autobranchia</taxon>
        <taxon>Pteriomorphia</taxon>
        <taxon>Mytilida</taxon>
        <taxon>Mytiloidea</taxon>
        <taxon>Mytilidae</taxon>
        <taxon>Mytilinae</taxon>
        <taxon>Mytilus</taxon>
    </lineage>
</organism>
<dbReference type="Proteomes" id="UP000507470">
    <property type="component" value="Unassembled WGS sequence"/>
</dbReference>
<reference evidence="2 3" key="1">
    <citation type="submission" date="2020-06" db="EMBL/GenBank/DDBJ databases">
        <authorList>
            <person name="Li R."/>
            <person name="Bekaert M."/>
        </authorList>
    </citation>
    <scope>NUCLEOTIDE SEQUENCE [LARGE SCALE GENOMIC DNA]</scope>
    <source>
        <strain evidence="3">wild</strain>
    </source>
</reference>
<keyword evidence="1" id="KW-0812">Transmembrane</keyword>
<keyword evidence="1" id="KW-0472">Membrane</keyword>
<keyword evidence="1" id="KW-1133">Transmembrane helix</keyword>
<sequence>MSIYHRGLETNIDHTNTDYYRRFQNTENMDFNEQIIPSQRQTFWEKNKNLLFLVVGLVVGCFVTVVISYAFFSLGQNKGHGNCQPYEVTSGAQKKNQTSVTTDSGTKENSGFKKIFVACTGNRQSVLDAWRNSSMGGNISNIKDSCTNRHLRSTLIDNWNGSLIDKVKVELFRNEQLAVEMFFDGRGSTSSNWFTRKRLRSNSFNDLTQMSTFNFFSMNGDQTVDRHFFINRNYGGCANDKGWMVVIDKADANYRPCKFDKLPGKAYPYILYGPDQQMAHYDYGLYAVADMMVISISTLG</sequence>
<keyword evidence="3" id="KW-1185">Reference proteome</keyword>
<gene>
    <name evidence="2" type="ORF">MCOR_24128</name>
</gene>
<proteinExistence type="predicted"/>
<name>A0A6J8BXW8_MYTCO</name>
<evidence type="ECO:0000256" key="1">
    <source>
        <dbReference type="SAM" id="Phobius"/>
    </source>
</evidence>
<dbReference type="EMBL" id="CACVKT020004277">
    <property type="protein sequence ID" value="CAC5388898.1"/>
    <property type="molecule type" value="Genomic_DNA"/>
</dbReference>
<protein>
    <recommendedName>
        <fullName evidence="4">Fibrinogen C-terminal domain-containing protein</fullName>
    </recommendedName>
</protein>
<evidence type="ECO:0000313" key="2">
    <source>
        <dbReference type="EMBL" id="CAC5388898.1"/>
    </source>
</evidence>
<dbReference type="OrthoDB" id="6134084at2759"/>
<dbReference type="AlphaFoldDB" id="A0A6J8BXW8"/>